<evidence type="ECO:0000259" key="2">
    <source>
        <dbReference type="Pfam" id="PF00188"/>
    </source>
</evidence>
<dbReference type="OrthoDB" id="568194at2759"/>
<dbReference type="PANTHER" id="PTHR31157:SF1">
    <property type="entry name" value="SCP DOMAIN-CONTAINING PROTEIN"/>
    <property type="match status" value="1"/>
</dbReference>
<accession>A0A9W8G5S3</accession>
<name>A0A9W8G5S3_9FUNG</name>
<dbReference type="Gene3D" id="3.40.33.10">
    <property type="entry name" value="CAP"/>
    <property type="match status" value="1"/>
</dbReference>
<dbReference type="InterPro" id="IPR035940">
    <property type="entry name" value="CAP_sf"/>
</dbReference>
<sequence length="210" mass="22267">MVSFSTIVAAGAALLAVVGGAPIGGVRRDVHEVNTYYHAPKTVTVTVDRYVAQLPGGGYTTLTAPPSYSSASHSSASYSSSSSSSGSYSSDDWQQQMLTLVNQIRAEVGKPALTIDSRLNSMAQAQSNYQASVATMTHDNPAGSLGSRCSDVGVQWRGVAENVAWNYPDVPSVVKGWKNSPGHYANMIGDYNIVGFAVNDKYWTQDFASV</sequence>
<dbReference type="Pfam" id="PF00188">
    <property type="entry name" value="CAP"/>
    <property type="match status" value="1"/>
</dbReference>
<protein>
    <recommendedName>
        <fullName evidence="2">SCP domain-containing protein</fullName>
    </recommendedName>
</protein>
<comment type="caution">
    <text evidence="3">The sequence shown here is derived from an EMBL/GenBank/DDBJ whole genome shotgun (WGS) entry which is preliminary data.</text>
</comment>
<feature type="chain" id="PRO_5040817106" description="SCP domain-containing protein" evidence="1">
    <location>
        <begin position="21"/>
        <end position="210"/>
    </location>
</feature>
<evidence type="ECO:0000313" key="4">
    <source>
        <dbReference type="Proteomes" id="UP001151518"/>
    </source>
</evidence>
<dbReference type="InterPro" id="IPR014044">
    <property type="entry name" value="CAP_dom"/>
</dbReference>
<dbReference type="CDD" id="cd05379">
    <property type="entry name" value="CAP_bacterial"/>
    <property type="match status" value="1"/>
</dbReference>
<gene>
    <name evidence="3" type="ORF">GGI25_001678</name>
</gene>
<dbReference type="EMBL" id="JANBTW010000013">
    <property type="protein sequence ID" value="KAJ2679321.1"/>
    <property type="molecule type" value="Genomic_DNA"/>
</dbReference>
<proteinExistence type="predicted"/>
<organism evidence="3 4">
    <name type="scientific">Coemansia spiralis</name>
    <dbReference type="NCBI Taxonomy" id="417178"/>
    <lineage>
        <taxon>Eukaryota</taxon>
        <taxon>Fungi</taxon>
        <taxon>Fungi incertae sedis</taxon>
        <taxon>Zoopagomycota</taxon>
        <taxon>Kickxellomycotina</taxon>
        <taxon>Kickxellomycetes</taxon>
        <taxon>Kickxellales</taxon>
        <taxon>Kickxellaceae</taxon>
        <taxon>Coemansia</taxon>
    </lineage>
</organism>
<dbReference type="PANTHER" id="PTHR31157">
    <property type="entry name" value="SCP DOMAIN-CONTAINING PROTEIN"/>
    <property type="match status" value="1"/>
</dbReference>
<dbReference type="Proteomes" id="UP001151518">
    <property type="component" value="Unassembled WGS sequence"/>
</dbReference>
<dbReference type="AlphaFoldDB" id="A0A9W8G5S3"/>
<evidence type="ECO:0000256" key="1">
    <source>
        <dbReference type="SAM" id="SignalP"/>
    </source>
</evidence>
<keyword evidence="1" id="KW-0732">Signal</keyword>
<dbReference type="SUPFAM" id="SSF55797">
    <property type="entry name" value="PR-1-like"/>
    <property type="match status" value="1"/>
</dbReference>
<feature type="signal peptide" evidence="1">
    <location>
        <begin position="1"/>
        <end position="20"/>
    </location>
</feature>
<evidence type="ECO:0000313" key="3">
    <source>
        <dbReference type="EMBL" id="KAJ2679321.1"/>
    </source>
</evidence>
<reference evidence="3" key="1">
    <citation type="submission" date="2022-07" db="EMBL/GenBank/DDBJ databases">
        <title>Phylogenomic reconstructions and comparative analyses of Kickxellomycotina fungi.</title>
        <authorList>
            <person name="Reynolds N.K."/>
            <person name="Stajich J.E."/>
            <person name="Barry K."/>
            <person name="Grigoriev I.V."/>
            <person name="Crous P."/>
            <person name="Smith M.E."/>
        </authorList>
    </citation>
    <scope>NUCLEOTIDE SEQUENCE</scope>
    <source>
        <strain evidence="3">NRRL 3115</strain>
    </source>
</reference>
<feature type="domain" description="SCP" evidence="2">
    <location>
        <begin position="98"/>
        <end position="201"/>
    </location>
</feature>